<organism evidence="2">
    <name type="scientific">Salix viminalis</name>
    <name type="common">Common osier</name>
    <name type="synonym">Basket willow</name>
    <dbReference type="NCBI Taxonomy" id="40686"/>
    <lineage>
        <taxon>Eukaryota</taxon>
        <taxon>Viridiplantae</taxon>
        <taxon>Streptophyta</taxon>
        <taxon>Embryophyta</taxon>
        <taxon>Tracheophyta</taxon>
        <taxon>Spermatophyta</taxon>
        <taxon>Magnoliopsida</taxon>
        <taxon>eudicotyledons</taxon>
        <taxon>Gunneridae</taxon>
        <taxon>Pentapetalae</taxon>
        <taxon>rosids</taxon>
        <taxon>fabids</taxon>
        <taxon>Malpighiales</taxon>
        <taxon>Salicaceae</taxon>
        <taxon>Saliceae</taxon>
        <taxon>Salix</taxon>
    </lineage>
</organism>
<reference evidence="2" key="1">
    <citation type="submission" date="2019-03" db="EMBL/GenBank/DDBJ databases">
        <authorList>
            <person name="Mank J."/>
            <person name="Almeida P."/>
        </authorList>
    </citation>
    <scope>NUCLEOTIDE SEQUENCE</scope>
    <source>
        <strain evidence="2">78183</strain>
    </source>
</reference>
<dbReference type="AlphaFoldDB" id="A0A6N2K701"/>
<sequence length="171" mass="19946">MREREERNRCGGQRRRRRRRRRRRENEKQKGGGGGEEDEEEDCGGRLEEEEEEDCDGPHYLKSHFYTIQRPISIISSLKMPPTLGLALRASPTVKTQELRKNNELGLALKNPLLPPEKALIFHHFVFMLEAQVIILDHPRVYALCLDYNFLYLLRDVNVYGSAFHVLSSVK</sequence>
<feature type="region of interest" description="Disordered" evidence="1">
    <location>
        <begin position="1"/>
        <end position="53"/>
    </location>
</feature>
<accession>A0A6N2K701</accession>
<proteinExistence type="predicted"/>
<name>A0A6N2K701_SALVM</name>
<gene>
    <name evidence="2" type="ORF">SVIM_LOCUS30438</name>
</gene>
<evidence type="ECO:0000256" key="1">
    <source>
        <dbReference type="SAM" id="MobiDB-lite"/>
    </source>
</evidence>
<feature type="compositionally biased region" description="Acidic residues" evidence="1">
    <location>
        <begin position="35"/>
        <end position="53"/>
    </location>
</feature>
<feature type="compositionally biased region" description="Basic residues" evidence="1">
    <location>
        <begin position="12"/>
        <end position="23"/>
    </location>
</feature>
<dbReference type="EMBL" id="CAADRP010000102">
    <property type="protein sequence ID" value="VFU23063.1"/>
    <property type="molecule type" value="Genomic_DNA"/>
</dbReference>
<protein>
    <submittedName>
        <fullName evidence="2">Uncharacterized protein</fullName>
    </submittedName>
</protein>
<evidence type="ECO:0000313" key="2">
    <source>
        <dbReference type="EMBL" id="VFU23063.1"/>
    </source>
</evidence>